<dbReference type="Gene3D" id="3.40.50.300">
    <property type="entry name" value="P-loop containing nucleotide triphosphate hydrolases"/>
    <property type="match status" value="1"/>
</dbReference>
<dbReference type="EMBL" id="BAABAS010000026">
    <property type="protein sequence ID" value="GAA4240584.1"/>
    <property type="molecule type" value="Genomic_DNA"/>
</dbReference>
<evidence type="ECO:0000313" key="2">
    <source>
        <dbReference type="Proteomes" id="UP001501710"/>
    </source>
</evidence>
<dbReference type="SUPFAM" id="SSF52540">
    <property type="entry name" value="P-loop containing nucleoside triphosphate hydrolases"/>
    <property type="match status" value="1"/>
</dbReference>
<evidence type="ECO:0000313" key="1">
    <source>
        <dbReference type="EMBL" id="GAA4240584.1"/>
    </source>
</evidence>
<dbReference type="PANTHER" id="PTHR47691">
    <property type="entry name" value="REGULATOR-RELATED"/>
    <property type="match status" value="1"/>
</dbReference>
<comment type="caution">
    <text evidence="1">The sequence shown here is derived from an EMBL/GenBank/DDBJ whole genome shotgun (WGS) entry which is preliminary data.</text>
</comment>
<accession>A0ABP8CL15</accession>
<dbReference type="PANTHER" id="PTHR47691:SF3">
    <property type="entry name" value="HTH-TYPE TRANSCRIPTIONAL REGULATOR RV0890C-RELATED"/>
    <property type="match status" value="1"/>
</dbReference>
<protein>
    <submittedName>
        <fullName evidence="1">Tetratricopeptide repeat protein</fullName>
    </submittedName>
</protein>
<reference evidence="2" key="1">
    <citation type="journal article" date="2019" name="Int. J. Syst. Evol. Microbiol.">
        <title>The Global Catalogue of Microorganisms (GCM) 10K type strain sequencing project: providing services to taxonomists for standard genome sequencing and annotation.</title>
        <authorList>
            <consortium name="The Broad Institute Genomics Platform"/>
            <consortium name="The Broad Institute Genome Sequencing Center for Infectious Disease"/>
            <person name="Wu L."/>
            <person name="Ma J."/>
        </authorList>
    </citation>
    <scope>NUCLEOTIDE SEQUENCE [LARGE SCALE GENOMIC DNA]</scope>
    <source>
        <strain evidence="2">JCM 17440</strain>
    </source>
</reference>
<dbReference type="Gene3D" id="1.25.40.10">
    <property type="entry name" value="Tetratricopeptide repeat domain"/>
    <property type="match status" value="2"/>
</dbReference>
<keyword evidence="2" id="KW-1185">Reference proteome</keyword>
<dbReference type="Pfam" id="PF13424">
    <property type="entry name" value="TPR_12"/>
    <property type="match status" value="1"/>
</dbReference>
<dbReference type="InterPro" id="IPR019734">
    <property type="entry name" value="TPR_rpt"/>
</dbReference>
<dbReference type="InterPro" id="IPR027417">
    <property type="entry name" value="P-loop_NTPase"/>
</dbReference>
<dbReference type="PRINTS" id="PR00364">
    <property type="entry name" value="DISEASERSIST"/>
</dbReference>
<dbReference type="InterPro" id="IPR011990">
    <property type="entry name" value="TPR-like_helical_dom_sf"/>
</dbReference>
<name>A0ABP8CL15_9ACTN</name>
<dbReference type="RefSeq" id="WP_344905157.1">
    <property type="nucleotide sequence ID" value="NZ_BAABAS010000026.1"/>
</dbReference>
<sequence length="783" mass="85341">MPGEDFRSELSAADVGSVVQARDVSGGVHVHRVREAAPPPRQLPGDVHGFVNRSGELLLLDRALDGDHQNRITLVVGTAGVGKSSLVVHWAHARQDRFPDGQLYANLRGHDAGKPVTPLRVLEGFLTALGVARQAVPGDVDQGAALYRSLLAGRRMLIVLDNVATPAQVRPLLPGATGCAVVATGRGTLPGLVARDGARRVTLRLLPEADAVALLEEAGLAARRDERGRFAELARVCAGLPLALRVAAERVAAHPWTPLGELIVELRGERGLLDSSGHGDDADAIRAVFSWSYRALPVEAAALFRALSLHSGPEFGAGVAAALAGTGPRAARRPLDALTGAHLIEPGPGGRFQFHELLRRYAMDRSRREDARDDRNRAVRRMLTWYLHTAAAAQTWINPQERRVALPQAEEGVEPLEFDSYDSAVHWYERERANLVAVTRDAADHELLEHAWKLSVVLRNIYMRFNPFEDWVATSRIGLEAARGAGDRQGQAELLESLGMAYTQSHELERGAESHGAALLIRRESGDREGEALSLNALGLVYLRSRRLREAREMFERGMDVYRALHDTHWEAVLAANLGEARAELGDLDGAESMVRHALAVFDERAERGGEGNALRLLSMVRRERGDVPGALHAAARAVGIARRYGNPAWEGYWLLELAKAQRAAGEPGDALQACGRAIELQRPLGDRVREALAWDGAGEARRDLSLLEESETCHRRAVDILRGFGGNRWPLALALDNLAVTLTARDRRAEAADAWSDALDELSVFTDPAAARLRARIQDATR</sequence>
<organism evidence="1 2">
    <name type="scientific">Actinomadura meridiana</name>
    <dbReference type="NCBI Taxonomy" id="559626"/>
    <lineage>
        <taxon>Bacteria</taxon>
        <taxon>Bacillati</taxon>
        <taxon>Actinomycetota</taxon>
        <taxon>Actinomycetes</taxon>
        <taxon>Streptosporangiales</taxon>
        <taxon>Thermomonosporaceae</taxon>
        <taxon>Actinomadura</taxon>
    </lineage>
</organism>
<dbReference type="Proteomes" id="UP001501710">
    <property type="component" value="Unassembled WGS sequence"/>
</dbReference>
<gene>
    <name evidence="1" type="ORF">GCM10022254_65830</name>
</gene>
<dbReference type="SUPFAM" id="SSF48452">
    <property type="entry name" value="TPR-like"/>
    <property type="match status" value="2"/>
</dbReference>
<proteinExistence type="predicted"/>
<dbReference type="SMART" id="SM00028">
    <property type="entry name" value="TPR"/>
    <property type="match status" value="6"/>
</dbReference>